<dbReference type="STRING" id="75743.A0A401NKI0"/>
<dbReference type="PRINTS" id="PR00722">
    <property type="entry name" value="CHYMOTRYPSIN"/>
</dbReference>
<keyword evidence="6 8" id="KW-0720">Serine protease</keyword>
<dbReference type="PANTHER" id="PTHR24264">
    <property type="entry name" value="TRYPSIN-RELATED"/>
    <property type="match status" value="1"/>
</dbReference>
<reference evidence="11 12" key="1">
    <citation type="journal article" date="2018" name="Nat. Ecol. Evol.">
        <title>Shark genomes provide insights into elasmobranch evolution and the origin of vertebrates.</title>
        <authorList>
            <person name="Hara Y"/>
            <person name="Yamaguchi K"/>
            <person name="Onimaru K"/>
            <person name="Kadota M"/>
            <person name="Koyanagi M"/>
            <person name="Keeley SD"/>
            <person name="Tatsumi K"/>
            <person name="Tanaka K"/>
            <person name="Motone F"/>
            <person name="Kageyama Y"/>
            <person name="Nozu R"/>
            <person name="Adachi N"/>
            <person name="Nishimura O"/>
            <person name="Nakagawa R"/>
            <person name="Tanegashima C"/>
            <person name="Kiyatake I"/>
            <person name="Matsumoto R"/>
            <person name="Murakumo K"/>
            <person name="Nishida K"/>
            <person name="Terakita A"/>
            <person name="Kuratani S"/>
            <person name="Sato K"/>
            <person name="Hyodo S Kuraku.S."/>
        </authorList>
    </citation>
    <scope>NUCLEOTIDE SEQUENCE [LARGE SCALE GENOMIC DNA]</scope>
</reference>
<dbReference type="PANTHER" id="PTHR24264:SF65">
    <property type="entry name" value="SRCR DOMAIN-CONTAINING PROTEIN"/>
    <property type="match status" value="1"/>
</dbReference>
<evidence type="ECO:0000256" key="1">
    <source>
        <dbReference type="ARBA" id="ARBA00004613"/>
    </source>
</evidence>
<feature type="signal peptide" evidence="9">
    <location>
        <begin position="1"/>
        <end position="22"/>
    </location>
</feature>
<keyword evidence="2" id="KW-0964">Secreted</keyword>
<sequence>MLFPALLSSVAITFFLISDYNCMEIIGGQEAVPHSRPYMASIQSFKDHKCGGALIKTSWVLTAAHCQEIPQENTRVVLGAHSLSKGGKEEQIFTVKRLIPHDLYDSKLITNDIMLIELNGTATLNKFVNILGLPNNGKDVESGVICNVAGWGVTKPEATSSSDTLQQANVTVVDRDMCSMYYTYYPAITDEVLCAGDQEEGRDSCSGDSGGPLLCNGKFNGIVSFGCGCGNPHKPGVYTRLSQNYLSWIKRTIRS</sequence>
<dbReference type="AlphaFoldDB" id="A0A401NKI0"/>
<dbReference type="SMART" id="SM00020">
    <property type="entry name" value="Tryp_SPc"/>
    <property type="match status" value="1"/>
</dbReference>
<dbReference type="PROSITE" id="PS00135">
    <property type="entry name" value="TRYPSIN_SER"/>
    <property type="match status" value="1"/>
</dbReference>
<dbReference type="Proteomes" id="UP000288216">
    <property type="component" value="Unassembled WGS sequence"/>
</dbReference>
<dbReference type="OrthoDB" id="6755574at2759"/>
<dbReference type="CDD" id="cd00190">
    <property type="entry name" value="Tryp_SPc"/>
    <property type="match status" value="1"/>
</dbReference>
<feature type="chain" id="PRO_5019414096" description="Peptidase S1 domain-containing protein" evidence="9">
    <location>
        <begin position="23"/>
        <end position="255"/>
    </location>
</feature>
<proteinExistence type="predicted"/>
<evidence type="ECO:0000256" key="7">
    <source>
        <dbReference type="ARBA" id="ARBA00023157"/>
    </source>
</evidence>
<keyword evidence="5 8" id="KW-0378">Hydrolase</keyword>
<dbReference type="InterPro" id="IPR009003">
    <property type="entry name" value="Peptidase_S1_PA"/>
</dbReference>
<dbReference type="GO" id="GO:0004252">
    <property type="term" value="F:serine-type endopeptidase activity"/>
    <property type="evidence" value="ECO:0007669"/>
    <property type="project" value="InterPro"/>
</dbReference>
<feature type="domain" description="Peptidase S1" evidence="10">
    <location>
        <begin position="25"/>
        <end position="254"/>
    </location>
</feature>
<keyword evidence="7" id="KW-1015">Disulfide bond</keyword>
<gene>
    <name evidence="11" type="ORF">scyTo_0011305</name>
</gene>
<dbReference type="EMBL" id="BFAA01005086">
    <property type="protein sequence ID" value="GCB61388.1"/>
    <property type="molecule type" value="Genomic_DNA"/>
</dbReference>
<evidence type="ECO:0000256" key="6">
    <source>
        <dbReference type="ARBA" id="ARBA00022825"/>
    </source>
</evidence>
<comment type="caution">
    <text evidence="11">The sequence shown here is derived from an EMBL/GenBank/DDBJ whole genome shotgun (WGS) entry which is preliminary data.</text>
</comment>
<name>A0A401NKI0_SCYTO</name>
<dbReference type="PROSITE" id="PS00134">
    <property type="entry name" value="TRYPSIN_HIS"/>
    <property type="match status" value="1"/>
</dbReference>
<evidence type="ECO:0000259" key="10">
    <source>
        <dbReference type="PROSITE" id="PS50240"/>
    </source>
</evidence>
<evidence type="ECO:0000256" key="2">
    <source>
        <dbReference type="ARBA" id="ARBA00022525"/>
    </source>
</evidence>
<dbReference type="PROSITE" id="PS50240">
    <property type="entry name" value="TRYPSIN_DOM"/>
    <property type="match status" value="1"/>
</dbReference>
<comment type="subcellular location">
    <subcellularLocation>
        <location evidence="1">Secreted</location>
    </subcellularLocation>
</comment>
<dbReference type="Gene3D" id="2.40.10.10">
    <property type="entry name" value="Trypsin-like serine proteases"/>
    <property type="match status" value="2"/>
</dbReference>
<evidence type="ECO:0000313" key="11">
    <source>
        <dbReference type="EMBL" id="GCB61388.1"/>
    </source>
</evidence>
<dbReference type="GO" id="GO:0006508">
    <property type="term" value="P:proteolysis"/>
    <property type="evidence" value="ECO:0007669"/>
    <property type="project" value="UniProtKB-KW"/>
</dbReference>
<evidence type="ECO:0000256" key="4">
    <source>
        <dbReference type="ARBA" id="ARBA00022729"/>
    </source>
</evidence>
<dbReference type="Pfam" id="PF00089">
    <property type="entry name" value="Trypsin"/>
    <property type="match status" value="1"/>
</dbReference>
<dbReference type="InterPro" id="IPR001254">
    <property type="entry name" value="Trypsin_dom"/>
</dbReference>
<evidence type="ECO:0000256" key="3">
    <source>
        <dbReference type="ARBA" id="ARBA00022670"/>
    </source>
</evidence>
<evidence type="ECO:0000256" key="8">
    <source>
        <dbReference type="RuleBase" id="RU363034"/>
    </source>
</evidence>
<dbReference type="InterPro" id="IPR033116">
    <property type="entry name" value="TRYPSIN_SER"/>
</dbReference>
<keyword evidence="3 8" id="KW-0645">Protease</keyword>
<keyword evidence="12" id="KW-1185">Reference proteome</keyword>
<protein>
    <recommendedName>
        <fullName evidence="10">Peptidase S1 domain-containing protein</fullName>
    </recommendedName>
</protein>
<accession>A0A401NKI0</accession>
<dbReference type="SUPFAM" id="SSF50494">
    <property type="entry name" value="Trypsin-like serine proteases"/>
    <property type="match status" value="1"/>
</dbReference>
<dbReference type="InterPro" id="IPR001314">
    <property type="entry name" value="Peptidase_S1A"/>
</dbReference>
<keyword evidence="4 9" id="KW-0732">Signal</keyword>
<dbReference type="InterPro" id="IPR050127">
    <property type="entry name" value="Serine_Proteases_S1"/>
</dbReference>
<dbReference type="FunFam" id="2.40.10.10:FF:000120">
    <property type="entry name" value="Putative serine protease"/>
    <property type="match status" value="1"/>
</dbReference>
<evidence type="ECO:0000256" key="5">
    <source>
        <dbReference type="ARBA" id="ARBA00022801"/>
    </source>
</evidence>
<dbReference type="GO" id="GO:0005615">
    <property type="term" value="C:extracellular space"/>
    <property type="evidence" value="ECO:0007669"/>
    <property type="project" value="TreeGrafter"/>
</dbReference>
<organism evidence="11 12">
    <name type="scientific">Scyliorhinus torazame</name>
    <name type="common">Cloudy catshark</name>
    <name type="synonym">Catulus torazame</name>
    <dbReference type="NCBI Taxonomy" id="75743"/>
    <lineage>
        <taxon>Eukaryota</taxon>
        <taxon>Metazoa</taxon>
        <taxon>Chordata</taxon>
        <taxon>Craniata</taxon>
        <taxon>Vertebrata</taxon>
        <taxon>Chondrichthyes</taxon>
        <taxon>Elasmobranchii</taxon>
        <taxon>Galeomorphii</taxon>
        <taxon>Galeoidea</taxon>
        <taxon>Carcharhiniformes</taxon>
        <taxon>Scyliorhinidae</taxon>
        <taxon>Scyliorhinus</taxon>
    </lineage>
</organism>
<dbReference type="InterPro" id="IPR043504">
    <property type="entry name" value="Peptidase_S1_PA_chymotrypsin"/>
</dbReference>
<dbReference type="InterPro" id="IPR018114">
    <property type="entry name" value="TRYPSIN_HIS"/>
</dbReference>
<evidence type="ECO:0000313" key="12">
    <source>
        <dbReference type="Proteomes" id="UP000288216"/>
    </source>
</evidence>
<evidence type="ECO:0000256" key="9">
    <source>
        <dbReference type="SAM" id="SignalP"/>
    </source>
</evidence>